<feature type="compositionally biased region" description="Low complexity" evidence="1">
    <location>
        <begin position="128"/>
        <end position="138"/>
    </location>
</feature>
<evidence type="ECO:0000256" key="2">
    <source>
        <dbReference type="SAM" id="Phobius"/>
    </source>
</evidence>
<proteinExistence type="predicted"/>
<keyword evidence="2" id="KW-1133">Transmembrane helix</keyword>
<evidence type="ECO:0000313" key="3">
    <source>
        <dbReference type="EMBL" id="SOQ55206.1"/>
    </source>
</evidence>
<dbReference type="EMBL" id="ODYU01010231">
    <property type="protein sequence ID" value="SOQ55206.1"/>
    <property type="molecule type" value="Genomic_DNA"/>
</dbReference>
<accession>A0A2H1WQG0</accession>
<gene>
    <name evidence="3" type="ORF">SFRICE_013814</name>
</gene>
<evidence type="ECO:0000256" key="1">
    <source>
        <dbReference type="SAM" id="MobiDB-lite"/>
    </source>
</evidence>
<reference evidence="3" key="1">
    <citation type="submission" date="2016-07" db="EMBL/GenBank/DDBJ databases">
        <authorList>
            <person name="Bretaudeau A."/>
        </authorList>
    </citation>
    <scope>NUCLEOTIDE SEQUENCE</scope>
    <source>
        <strain evidence="3">Rice</strain>
        <tissue evidence="3">Whole body</tissue>
    </source>
</reference>
<feature type="transmembrane region" description="Helical" evidence="2">
    <location>
        <begin position="75"/>
        <end position="95"/>
    </location>
</feature>
<keyword evidence="2" id="KW-0472">Membrane</keyword>
<sequence length="162" mass="17195">MVYSPGGKILMETHTSPRVERRCSTSCLARAYTGHANITCGTVSSTAGSQRHDGFPRSLKRYKYSENPPCPVNSWVVMLLVSIFLTVLYATAALGKNILAILFSLATESAGLRTVSRGCSPPDQIQTRASGASRSTRASKSHQTTTDGAQVAGCSAVAPTKQ</sequence>
<dbReference type="AlphaFoldDB" id="A0A2H1WQG0"/>
<name>A0A2H1WQG0_SPOFR</name>
<feature type="region of interest" description="Disordered" evidence="1">
    <location>
        <begin position="116"/>
        <end position="162"/>
    </location>
</feature>
<organism evidence="3">
    <name type="scientific">Spodoptera frugiperda</name>
    <name type="common">Fall armyworm</name>
    <dbReference type="NCBI Taxonomy" id="7108"/>
    <lineage>
        <taxon>Eukaryota</taxon>
        <taxon>Metazoa</taxon>
        <taxon>Ecdysozoa</taxon>
        <taxon>Arthropoda</taxon>
        <taxon>Hexapoda</taxon>
        <taxon>Insecta</taxon>
        <taxon>Pterygota</taxon>
        <taxon>Neoptera</taxon>
        <taxon>Endopterygota</taxon>
        <taxon>Lepidoptera</taxon>
        <taxon>Glossata</taxon>
        <taxon>Ditrysia</taxon>
        <taxon>Noctuoidea</taxon>
        <taxon>Noctuidae</taxon>
        <taxon>Amphipyrinae</taxon>
        <taxon>Spodoptera</taxon>
    </lineage>
</organism>
<keyword evidence="2" id="KW-0812">Transmembrane</keyword>
<protein>
    <submittedName>
        <fullName evidence="3">SFRICE_013814</fullName>
    </submittedName>
</protein>